<evidence type="ECO:0000313" key="1">
    <source>
        <dbReference type="EMBL" id="NJC21088.1"/>
    </source>
</evidence>
<dbReference type="Proteomes" id="UP000547458">
    <property type="component" value="Unassembled WGS sequence"/>
</dbReference>
<protein>
    <submittedName>
        <fullName evidence="1">Diadenosine tetraphosphate (Ap4A) HIT family hydrolase</fullName>
    </submittedName>
</protein>
<dbReference type="AlphaFoldDB" id="A0A846RDA2"/>
<dbReference type="InterPro" id="IPR036265">
    <property type="entry name" value="HIT-like_sf"/>
</dbReference>
<keyword evidence="2" id="KW-1185">Reference proteome</keyword>
<dbReference type="SUPFAM" id="SSF54197">
    <property type="entry name" value="HIT-like"/>
    <property type="match status" value="1"/>
</dbReference>
<name>A0A846RDA2_9MICC</name>
<dbReference type="EMBL" id="JAATJL010000001">
    <property type="protein sequence ID" value="NJC21088.1"/>
    <property type="molecule type" value="Genomic_DNA"/>
</dbReference>
<sequence length="210" mass="23707">MTWTPEQYAEFIRSHADAEGRLPSYQQEWMTFPFDVPSLPIKPWLDPVVPEPERFGVRPEDCRACAQQDQGIWLNENWRLFACEPTGLPVLLMLQPRKHYDFADLPDELAAEMGVLLRHIAAAVEGMDNIERVHMDRWGDGSAHLHWFITGRPTGQLQLRGTFCAVWEVVMPALPQDVIDAHSVEVARRLQASFGGSITSESQAEGAAKS</sequence>
<dbReference type="Gene3D" id="3.30.428.10">
    <property type="entry name" value="HIT-like"/>
    <property type="match status" value="1"/>
</dbReference>
<dbReference type="GO" id="GO:0016787">
    <property type="term" value="F:hydrolase activity"/>
    <property type="evidence" value="ECO:0007669"/>
    <property type="project" value="UniProtKB-KW"/>
</dbReference>
<accession>A0A846RDA2</accession>
<proteinExistence type="predicted"/>
<dbReference type="RefSeq" id="WP_167990439.1">
    <property type="nucleotide sequence ID" value="NZ_JAATJL010000001.1"/>
</dbReference>
<evidence type="ECO:0000313" key="2">
    <source>
        <dbReference type="Proteomes" id="UP000547458"/>
    </source>
</evidence>
<keyword evidence="1" id="KW-0378">Hydrolase</keyword>
<comment type="caution">
    <text evidence="1">The sequence shown here is derived from an EMBL/GenBank/DDBJ whole genome shotgun (WGS) entry which is preliminary data.</text>
</comment>
<organism evidence="1 2">
    <name type="scientific">Arthrobacter pigmenti</name>
    <dbReference type="NCBI Taxonomy" id="271432"/>
    <lineage>
        <taxon>Bacteria</taxon>
        <taxon>Bacillati</taxon>
        <taxon>Actinomycetota</taxon>
        <taxon>Actinomycetes</taxon>
        <taxon>Micrococcales</taxon>
        <taxon>Micrococcaceae</taxon>
        <taxon>Arthrobacter</taxon>
    </lineage>
</organism>
<reference evidence="1 2" key="1">
    <citation type="submission" date="2020-03" db="EMBL/GenBank/DDBJ databases">
        <title>Sequencing the genomes of 1000 actinobacteria strains.</title>
        <authorList>
            <person name="Klenk H.-P."/>
        </authorList>
    </citation>
    <scope>NUCLEOTIDE SEQUENCE [LARGE SCALE GENOMIC DNA]</scope>
    <source>
        <strain evidence="1 2">DSM 16403</strain>
    </source>
</reference>
<gene>
    <name evidence="1" type="ORF">BJ994_000164</name>
</gene>